<gene>
    <name evidence="1" type="ORF">C9928_03020</name>
</gene>
<reference evidence="1 2" key="1">
    <citation type="submission" date="2018-03" db="EMBL/GenBank/DDBJ databases">
        <title>Cross-interface Injection: A General Nanoliter Liquid Handling Method Applied to Single Cells Genome Amplification Automated Nanoliter Liquid Handling Applied to Single Cell Multiple Displacement Amplification.</title>
        <authorList>
            <person name="Yun J."/>
            <person name="Xu P."/>
            <person name="Xu J."/>
            <person name="Dai X."/>
            <person name="Wang Y."/>
            <person name="Zheng X."/>
            <person name="Cao C."/>
            <person name="Yi Q."/>
            <person name="Zhu Y."/>
            <person name="Wang L."/>
            <person name="Dong Z."/>
            <person name="Huang Y."/>
            <person name="Huang L."/>
            <person name="Du W."/>
        </authorList>
    </citation>
    <scope>NUCLEOTIDE SEQUENCE [LARGE SCALE GENOMIC DNA]</scope>
    <source>
        <strain evidence="1 2">A9-4</strain>
    </source>
</reference>
<dbReference type="AlphaFoldDB" id="A0A6N4DF77"/>
<accession>A0A6N4DF77</accession>
<evidence type="ECO:0000313" key="2">
    <source>
        <dbReference type="Proteomes" id="UP000241514"/>
    </source>
</evidence>
<dbReference type="InterPro" id="IPR008554">
    <property type="entry name" value="Glutaredoxin-like"/>
</dbReference>
<protein>
    <submittedName>
        <fullName evidence="1">Thioredoxin family protein</fullName>
    </submittedName>
</protein>
<name>A0A6N4DF77_9GAMM</name>
<proteinExistence type="predicted"/>
<dbReference type="RefSeq" id="WP_417655738.1">
    <property type="nucleotide sequence ID" value="NZ_JBLXDX010000001.1"/>
</dbReference>
<comment type="caution">
    <text evidence="1">The sequence shown here is derived from an EMBL/GenBank/DDBJ whole genome shotgun (WGS) entry which is preliminary data.</text>
</comment>
<evidence type="ECO:0000313" key="1">
    <source>
        <dbReference type="EMBL" id="PTB89549.1"/>
    </source>
</evidence>
<organism evidence="1 2">
    <name type="scientific">Pseudidiomarina aestuarii</name>
    <dbReference type="NCBI Taxonomy" id="624146"/>
    <lineage>
        <taxon>Bacteria</taxon>
        <taxon>Pseudomonadati</taxon>
        <taxon>Pseudomonadota</taxon>
        <taxon>Gammaproteobacteria</taxon>
        <taxon>Alteromonadales</taxon>
        <taxon>Idiomarinaceae</taxon>
        <taxon>Pseudidiomarina</taxon>
    </lineage>
</organism>
<dbReference type="Proteomes" id="UP000241514">
    <property type="component" value="Unassembled WGS sequence"/>
</dbReference>
<dbReference type="Pfam" id="PF05768">
    <property type="entry name" value="Glrx-like"/>
    <property type="match status" value="1"/>
</dbReference>
<dbReference type="EMBL" id="PYVG01000011">
    <property type="protein sequence ID" value="PTB89549.1"/>
    <property type="molecule type" value="Genomic_DNA"/>
</dbReference>
<dbReference type="SUPFAM" id="SSF52833">
    <property type="entry name" value="Thioredoxin-like"/>
    <property type="match status" value="1"/>
</dbReference>
<sequence length="80" mass="9306">MSEFYLLTGESCPLCTQALQLLHGLPLDEPIRLHVVAIEQQPELFEEYRWLIPVLVHGATDQELRWPFSAEQAQQFIEEL</sequence>
<dbReference type="InterPro" id="IPR036249">
    <property type="entry name" value="Thioredoxin-like_sf"/>
</dbReference>
<dbReference type="Gene3D" id="3.40.30.10">
    <property type="entry name" value="Glutaredoxin"/>
    <property type="match status" value="1"/>
</dbReference>